<dbReference type="RefSeq" id="WP_073473527.1">
    <property type="nucleotide sequence ID" value="NZ_FQZU01000004.1"/>
</dbReference>
<dbReference type="STRING" id="1121393.SAMN02745216_00962"/>
<dbReference type="OrthoDB" id="9900926at2"/>
<evidence type="ECO:0000256" key="3">
    <source>
        <dbReference type="ARBA" id="ARBA00022692"/>
    </source>
</evidence>
<dbReference type="GO" id="GO:0005886">
    <property type="term" value="C:plasma membrane"/>
    <property type="evidence" value="ECO:0007669"/>
    <property type="project" value="UniProtKB-SubCell"/>
</dbReference>
<keyword evidence="3 6" id="KW-0812">Transmembrane</keyword>
<accession>A0A1M6GBR9</accession>
<feature type="transmembrane region" description="Helical" evidence="6">
    <location>
        <begin position="38"/>
        <end position="57"/>
    </location>
</feature>
<gene>
    <name evidence="8" type="ORF">SAMN02745216_00962</name>
</gene>
<keyword evidence="9" id="KW-1185">Reference proteome</keyword>
<dbReference type="InterPro" id="IPR027379">
    <property type="entry name" value="CLS_N"/>
</dbReference>
<keyword evidence="5 6" id="KW-0472">Membrane</keyword>
<sequence length="79" mass="8929">MNFTITVISLGTVFLILTWLAIFHIMARDFGSPVRKTVWGLVVVGLPFLGVLLYIIWGRRQGVRPSLEEITELEDGVQK</sequence>
<evidence type="ECO:0000313" key="9">
    <source>
        <dbReference type="Proteomes" id="UP000183994"/>
    </source>
</evidence>
<dbReference type="Pfam" id="PF13396">
    <property type="entry name" value="PLDc_N"/>
    <property type="match status" value="1"/>
</dbReference>
<evidence type="ECO:0000256" key="4">
    <source>
        <dbReference type="ARBA" id="ARBA00022989"/>
    </source>
</evidence>
<evidence type="ECO:0000259" key="7">
    <source>
        <dbReference type="Pfam" id="PF13396"/>
    </source>
</evidence>
<feature type="domain" description="Cardiolipin synthase N-terminal" evidence="7">
    <location>
        <begin position="16"/>
        <end position="59"/>
    </location>
</feature>
<feature type="transmembrane region" description="Helical" evidence="6">
    <location>
        <begin position="7"/>
        <end position="26"/>
    </location>
</feature>
<comment type="subcellular location">
    <subcellularLocation>
        <location evidence="1">Cell membrane</location>
        <topology evidence="1">Multi-pass membrane protein</topology>
    </subcellularLocation>
</comment>
<protein>
    <submittedName>
        <fullName evidence="8">Phospholipase_D-nuclease N-terminal</fullName>
    </submittedName>
</protein>
<organism evidence="8 9">
    <name type="scientific">Desulfatibacillum alkenivorans DSM 16219</name>
    <dbReference type="NCBI Taxonomy" id="1121393"/>
    <lineage>
        <taxon>Bacteria</taxon>
        <taxon>Pseudomonadati</taxon>
        <taxon>Thermodesulfobacteriota</taxon>
        <taxon>Desulfobacteria</taxon>
        <taxon>Desulfobacterales</taxon>
        <taxon>Desulfatibacillaceae</taxon>
        <taxon>Desulfatibacillum</taxon>
    </lineage>
</organism>
<evidence type="ECO:0000313" key="8">
    <source>
        <dbReference type="EMBL" id="SHJ07371.1"/>
    </source>
</evidence>
<evidence type="ECO:0000256" key="5">
    <source>
        <dbReference type="ARBA" id="ARBA00023136"/>
    </source>
</evidence>
<reference evidence="9" key="1">
    <citation type="submission" date="2016-11" db="EMBL/GenBank/DDBJ databases">
        <authorList>
            <person name="Varghese N."/>
            <person name="Submissions S."/>
        </authorList>
    </citation>
    <scope>NUCLEOTIDE SEQUENCE [LARGE SCALE GENOMIC DNA]</scope>
    <source>
        <strain evidence="9">DSM 16219</strain>
    </source>
</reference>
<dbReference type="Proteomes" id="UP000183994">
    <property type="component" value="Unassembled WGS sequence"/>
</dbReference>
<keyword evidence="4 6" id="KW-1133">Transmembrane helix</keyword>
<dbReference type="EMBL" id="FQZU01000004">
    <property type="protein sequence ID" value="SHJ07371.1"/>
    <property type="molecule type" value="Genomic_DNA"/>
</dbReference>
<proteinExistence type="predicted"/>
<evidence type="ECO:0000256" key="2">
    <source>
        <dbReference type="ARBA" id="ARBA00022475"/>
    </source>
</evidence>
<evidence type="ECO:0000256" key="6">
    <source>
        <dbReference type="SAM" id="Phobius"/>
    </source>
</evidence>
<evidence type="ECO:0000256" key="1">
    <source>
        <dbReference type="ARBA" id="ARBA00004651"/>
    </source>
</evidence>
<keyword evidence="2" id="KW-1003">Cell membrane</keyword>
<dbReference type="AlphaFoldDB" id="A0A1M6GBR9"/>
<name>A0A1M6GBR9_9BACT</name>